<evidence type="ECO:0000313" key="2">
    <source>
        <dbReference type="EMBL" id="KAK1939678.1"/>
    </source>
</evidence>
<protein>
    <submittedName>
        <fullName evidence="2">Uncharacterized protein</fullName>
    </submittedName>
</protein>
<dbReference type="EMBL" id="JAHBMH010000007">
    <property type="protein sequence ID" value="KAK1939678.1"/>
    <property type="molecule type" value="Genomic_DNA"/>
</dbReference>
<evidence type="ECO:0000313" key="3">
    <source>
        <dbReference type="Proteomes" id="UP001195914"/>
    </source>
</evidence>
<comment type="caution">
    <text evidence="2">The sequence shown here is derived from an EMBL/GenBank/DDBJ whole genome shotgun (WGS) entry which is preliminary data.</text>
</comment>
<feature type="transmembrane region" description="Helical" evidence="1">
    <location>
        <begin position="6"/>
        <end position="25"/>
    </location>
</feature>
<organism evidence="2 3">
    <name type="scientific">Babesia divergens</name>
    <dbReference type="NCBI Taxonomy" id="32595"/>
    <lineage>
        <taxon>Eukaryota</taxon>
        <taxon>Sar</taxon>
        <taxon>Alveolata</taxon>
        <taxon>Apicomplexa</taxon>
        <taxon>Aconoidasida</taxon>
        <taxon>Piroplasmida</taxon>
        <taxon>Babesiidae</taxon>
        <taxon>Babesia</taxon>
    </lineage>
</organism>
<name>A0AAD9GK06_BABDI</name>
<dbReference type="AlphaFoldDB" id="A0AAD9GK06"/>
<reference evidence="2" key="2">
    <citation type="submission" date="2021-05" db="EMBL/GenBank/DDBJ databases">
        <authorList>
            <person name="Pain A."/>
        </authorList>
    </citation>
    <scope>NUCLEOTIDE SEQUENCE</scope>
    <source>
        <strain evidence="2">1802A</strain>
    </source>
</reference>
<reference evidence="2" key="1">
    <citation type="journal article" date="2014" name="Nucleic Acids Res.">
        <title>The evolutionary dynamics of variant antigen genes in Babesia reveal a history of genomic innovation underlying host-parasite interaction.</title>
        <authorList>
            <person name="Jackson A.P."/>
            <person name="Otto T.D."/>
            <person name="Darby A."/>
            <person name="Ramaprasad A."/>
            <person name="Xia D."/>
            <person name="Echaide I.E."/>
            <person name="Farber M."/>
            <person name="Gahlot S."/>
            <person name="Gamble J."/>
            <person name="Gupta D."/>
            <person name="Gupta Y."/>
            <person name="Jackson L."/>
            <person name="Malandrin L."/>
            <person name="Malas T.B."/>
            <person name="Moussa E."/>
            <person name="Nair M."/>
            <person name="Reid A.J."/>
            <person name="Sanders M."/>
            <person name="Sharma J."/>
            <person name="Tracey A."/>
            <person name="Quail M.A."/>
            <person name="Weir W."/>
            <person name="Wastling J.M."/>
            <person name="Hall N."/>
            <person name="Willadsen P."/>
            <person name="Lingelbach K."/>
            <person name="Shiels B."/>
            <person name="Tait A."/>
            <person name="Berriman M."/>
            <person name="Allred D.R."/>
            <person name="Pain A."/>
        </authorList>
    </citation>
    <scope>NUCLEOTIDE SEQUENCE</scope>
    <source>
        <strain evidence="2">1802A</strain>
    </source>
</reference>
<evidence type="ECO:0000256" key="1">
    <source>
        <dbReference type="SAM" id="Phobius"/>
    </source>
</evidence>
<sequence>MYHGFIFNILLEVFTFGVIALYSPLPVHSEGCLNWSKWTDLAGVRNNFVIMHGEVHETRRDVDDGNKCHLLGLDPLEGRLLVR</sequence>
<dbReference type="Proteomes" id="UP001195914">
    <property type="component" value="Unassembled WGS sequence"/>
</dbReference>
<keyword evidence="1" id="KW-1133">Transmembrane helix</keyword>
<accession>A0AAD9GK06</accession>
<keyword evidence="1" id="KW-0472">Membrane</keyword>
<keyword evidence="1" id="KW-0812">Transmembrane</keyword>
<keyword evidence="3" id="KW-1185">Reference proteome</keyword>
<proteinExistence type="predicted"/>
<gene>
    <name evidence="2" type="ORF">X943_002227</name>
</gene>